<dbReference type="GO" id="GO:0016791">
    <property type="term" value="F:phosphatase activity"/>
    <property type="evidence" value="ECO:0007669"/>
    <property type="project" value="TreeGrafter"/>
</dbReference>
<protein>
    <submittedName>
        <fullName evidence="5">Fructose-2,6-bisphosphatase</fullName>
    </submittedName>
</protein>
<dbReference type="Pfam" id="PF00300">
    <property type="entry name" value="His_Phos_1"/>
    <property type="match status" value="1"/>
</dbReference>
<dbReference type="InterPro" id="IPR001345">
    <property type="entry name" value="PG/BPGM_mutase_AS"/>
</dbReference>
<evidence type="ECO:0000256" key="2">
    <source>
        <dbReference type="ARBA" id="ARBA00023235"/>
    </source>
</evidence>
<dbReference type="PANTHER" id="PTHR48100">
    <property type="entry name" value="BROAD-SPECIFICITY PHOSPHATASE YOR283W-RELATED"/>
    <property type="match status" value="1"/>
</dbReference>
<keyword evidence="1" id="KW-0324">Glycolysis</keyword>
<organism evidence="5 6">
    <name type="scientific">Mycolicibacterium neoaurum</name>
    <name type="common">Mycobacterium neoaurum</name>
    <dbReference type="NCBI Taxonomy" id="1795"/>
    <lineage>
        <taxon>Bacteria</taxon>
        <taxon>Bacillati</taxon>
        <taxon>Actinomycetota</taxon>
        <taxon>Actinomycetes</taxon>
        <taxon>Mycobacteriales</taxon>
        <taxon>Mycobacteriaceae</taxon>
        <taxon>Mycolicibacterium</taxon>
    </lineage>
</organism>
<proteinExistence type="predicted"/>
<evidence type="ECO:0000313" key="6">
    <source>
        <dbReference type="Proteomes" id="UP000028864"/>
    </source>
</evidence>
<feature type="active site" description="Tele-phosphohistidine intermediate" evidence="3">
    <location>
        <position position="10"/>
    </location>
</feature>
<dbReference type="PANTHER" id="PTHR48100:SF1">
    <property type="entry name" value="HISTIDINE PHOSPHATASE FAMILY PROTEIN-RELATED"/>
    <property type="match status" value="1"/>
</dbReference>
<name>A0AAV2WI96_MYCNE</name>
<dbReference type="SMART" id="SM00855">
    <property type="entry name" value="PGAM"/>
    <property type="match status" value="1"/>
</dbReference>
<dbReference type="InterPro" id="IPR050275">
    <property type="entry name" value="PGM_Phosphatase"/>
</dbReference>
<reference evidence="5" key="2">
    <citation type="submission" date="2015-09" db="EMBL/GenBank/DDBJ databases">
        <title>Draft genome sequence of Mycobacterium neoaurum DSM 44074.</title>
        <authorList>
            <person name="Croce O."/>
            <person name="Robert C."/>
            <person name="Raoult D."/>
            <person name="Drancourt M."/>
        </authorList>
    </citation>
    <scope>NUCLEOTIDE SEQUENCE</scope>
    <source>
        <strain evidence="5">DSM 44074</strain>
    </source>
</reference>
<dbReference type="EMBL" id="LK021337">
    <property type="protein sequence ID" value="CDQ43607.1"/>
    <property type="molecule type" value="Genomic_DNA"/>
</dbReference>
<keyword evidence="2" id="KW-0413">Isomerase</keyword>
<dbReference type="Gene3D" id="3.40.50.1240">
    <property type="entry name" value="Phosphoglycerate mutase-like"/>
    <property type="match status" value="1"/>
</dbReference>
<gene>
    <name evidence="5" type="ORF">BN1047_01478</name>
</gene>
<dbReference type="Proteomes" id="UP000028864">
    <property type="component" value="Unassembled WGS sequence"/>
</dbReference>
<feature type="binding site" evidence="4">
    <location>
        <begin position="9"/>
        <end position="16"/>
    </location>
    <ligand>
        <name>substrate</name>
    </ligand>
</feature>
<evidence type="ECO:0000256" key="1">
    <source>
        <dbReference type="ARBA" id="ARBA00023152"/>
    </source>
</evidence>
<dbReference type="InterPro" id="IPR013078">
    <property type="entry name" value="His_Pase_superF_clade-1"/>
</dbReference>
<dbReference type="GO" id="GO:0005737">
    <property type="term" value="C:cytoplasm"/>
    <property type="evidence" value="ECO:0007669"/>
    <property type="project" value="TreeGrafter"/>
</dbReference>
<dbReference type="PROSITE" id="PS00175">
    <property type="entry name" value="PG_MUTASE"/>
    <property type="match status" value="1"/>
</dbReference>
<dbReference type="SUPFAM" id="SSF53254">
    <property type="entry name" value="Phosphoglycerate mutase-like"/>
    <property type="match status" value="1"/>
</dbReference>
<feature type="binding site" evidence="4">
    <location>
        <position position="59"/>
    </location>
    <ligand>
        <name>substrate</name>
    </ligand>
</feature>
<accession>A0AAV2WI96</accession>
<dbReference type="CDD" id="cd07067">
    <property type="entry name" value="HP_PGM_like"/>
    <property type="match status" value="1"/>
</dbReference>
<dbReference type="InterPro" id="IPR029033">
    <property type="entry name" value="His_PPase_superfam"/>
</dbReference>
<evidence type="ECO:0000313" key="5">
    <source>
        <dbReference type="EMBL" id="CDQ43607.1"/>
    </source>
</evidence>
<evidence type="ECO:0000256" key="3">
    <source>
        <dbReference type="PIRSR" id="PIRSR613078-1"/>
    </source>
</evidence>
<sequence length="227" mass="24450">MTGRLVLVRHGQSHGNVERRLDTRPPGAALTELGHQQARTFGQTWSHPVGLVAHSVAIRARETAAGIAAGLELPTHQFDGIHEVQVGDLENRNDDAAIDAFEAVYRRWHGGDLDVPVPGGETGQQVLDRMVPVLTELRLRHLDDRRWTRDILVVSHGAAIRLVAAALAGVDPTFALENHLSNTECVVLSPITDGRWSCVQWGAATPPFTVAAQPDAQTAEADAGPMG</sequence>
<evidence type="ECO:0000256" key="4">
    <source>
        <dbReference type="PIRSR" id="PIRSR613078-2"/>
    </source>
</evidence>
<dbReference type="RefSeq" id="WP_030137429.1">
    <property type="nucleotide sequence ID" value="NZ_JAKNRE010000019.1"/>
</dbReference>
<dbReference type="AlphaFoldDB" id="A0AAV2WI96"/>
<feature type="active site" description="Proton donor/acceptor" evidence="3">
    <location>
        <position position="83"/>
    </location>
</feature>
<reference evidence="5" key="1">
    <citation type="submission" date="2014-05" db="EMBL/GenBank/DDBJ databases">
        <authorList>
            <person name="Urmite Genomes"/>
        </authorList>
    </citation>
    <scope>NUCLEOTIDE SEQUENCE</scope>
    <source>
        <strain evidence="5">DSM 44074</strain>
    </source>
</reference>